<dbReference type="RefSeq" id="WP_377983240.1">
    <property type="nucleotide sequence ID" value="NZ_JBBKXZ010000002.1"/>
</dbReference>
<comment type="cofactor">
    <cofactor evidence="1 8">
        <name>Mg(2+)</name>
        <dbReference type="ChEBI" id="CHEBI:18420"/>
    </cofactor>
</comment>
<gene>
    <name evidence="8" type="primary">comB</name>
    <name evidence="9" type="ORF">U0R10_06975</name>
</gene>
<evidence type="ECO:0000313" key="9">
    <source>
        <dbReference type="EMBL" id="MFD3394358.1"/>
    </source>
</evidence>
<comment type="caution">
    <text evidence="9">The sequence shown here is derived from an EMBL/GenBank/DDBJ whole genome shotgun (WGS) entry which is preliminary data.</text>
</comment>
<keyword evidence="5 8" id="KW-0378">Hydrolase</keyword>
<proteinExistence type="inferred from homology"/>
<comment type="catalytic activity">
    <reaction evidence="7 8">
        <text>(2R)-O-phospho-3-sulfolactate + H2O = (2R)-3-sulfolactate + phosphate</text>
        <dbReference type="Rhea" id="RHEA:23416"/>
        <dbReference type="ChEBI" id="CHEBI:15377"/>
        <dbReference type="ChEBI" id="CHEBI:15597"/>
        <dbReference type="ChEBI" id="CHEBI:43474"/>
        <dbReference type="ChEBI" id="CHEBI:58738"/>
        <dbReference type="EC" id="3.1.3.71"/>
    </reaction>
</comment>
<protein>
    <recommendedName>
        <fullName evidence="4 8">Probable 2-phosphosulfolactate phosphatase</fullName>
        <ecNumber evidence="3 8">3.1.3.71</ecNumber>
    </recommendedName>
</protein>
<evidence type="ECO:0000313" key="10">
    <source>
        <dbReference type="Proteomes" id="UP001598138"/>
    </source>
</evidence>
<keyword evidence="10" id="KW-1185">Reference proteome</keyword>
<dbReference type="HAMAP" id="MF_00490">
    <property type="entry name" value="ComB"/>
    <property type="match status" value="1"/>
</dbReference>
<comment type="similarity">
    <text evidence="2 8">Belongs to the ComB family.</text>
</comment>
<keyword evidence="6 8" id="KW-0460">Magnesium</keyword>
<dbReference type="Proteomes" id="UP001598138">
    <property type="component" value="Unassembled WGS sequence"/>
</dbReference>
<evidence type="ECO:0000256" key="3">
    <source>
        <dbReference type="ARBA" id="ARBA00012953"/>
    </source>
</evidence>
<evidence type="ECO:0000256" key="7">
    <source>
        <dbReference type="ARBA" id="ARBA00033711"/>
    </source>
</evidence>
<evidence type="ECO:0000256" key="8">
    <source>
        <dbReference type="HAMAP-Rule" id="MF_00490"/>
    </source>
</evidence>
<dbReference type="EC" id="3.1.3.71" evidence="3 8"/>
<dbReference type="SUPFAM" id="SSF142823">
    <property type="entry name" value="ComB-like"/>
    <property type="match status" value="1"/>
</dbReference>
<evidence type="ECO:0000256" key="5">
    <source>
        <dbReference type="ARBA" id="ARBA00022801"/>
    </source>
</evidence>
<evidence type="ECO:0000256" key="1">
    <source>
        <dbReference type="ARBA" id="ARBA00001946"/>
    </source>
</evidence>
<dbReference type="InterPro" id="IPR005238">
    <property type="entry name" value="ComB-like"/>
</dbReference>
<evidence type="ECO:0000256" key="6">
    <source>
        <dbReference type="ARBA" id="ARBA00022842"/>
    </source>
</evidence>
<evidence type="ECO:0000256" key="2">
    <source>
        <dbReference type="ARBA" id="ARBA00009997"/>
    </source>
</evidence>
<dbReference type="Pfam" id="PF04029">
    <property type="entry name" value="2-ph_phosp"/>
    <property type="match status" value="1"/>
</dbReference>
<dbReference type="InterPro" id="IPR036702">
    <property type="entry name" value="ComB-like_sf"/>
</dbReference>
<reference evidence="9 10" key="1">
    <citation type="submission" date="2024-03" db="EMBL/GenBank/DDBJ databases">
        <title>Aquirufa genome sequencing.</title>
        <authorList>
            <person name="Pitt A."/>
            <person name="Hahn M.W."/>
        </authorList>
    </citation>
    <scope>NUCLEOTIDE SEQUENCE [LARGE SCALE GENOMIC DNA]</scope>
    <source>
        <strain evidence="9 10">OSTEICH-129V</strain>
    </source>
</reference>
<evidence type="ECO:0000256" key="4">
    <source>
        <dbReference type="ARBA" id="ARBA00021948"/>
    </source>
</evidence>
<sequence length="237" mass="25642">MKKIDVCLSPDLIHLYDLIGQAVVVVDIFRATSCMVTAFAHGAAEILPVEDVALCASYGEQGYLTAAERNGITPEGFDFDNSPFSYQVERVKGAKICVTTTNGTVALRRSASAARVYAGAFLNITRVTDALRAWEGDALIVCAGWKGKPNLEDTLFAGAVIDALHGDFTVADDAALMAWKQYNVASNDLLTAVKNSSHVNRLLGLGIEKDIAFCLEMDRYNVLPYLKNDALSIDETI</sequence>
<organism evidence="9 10">
    <name type="scientific">Aquirufa avitistagni</name>
    <dbReference type="NCBI Taxonomy" id="3104728"/>
    <lineage>
        <taxon>Bacteria</taxon>
        <taxon>Pseudomonadati</taxon>
        <taxon>Bacteroidota</taxon>
        <taxon>Cytophagia</taxon>
        <taxon>Cytophagales</taxon>
        <taxon>Flectobacillaceae</taxon>
        <taxon>Aquirufa</taxon>
    </lineage>
</organism>
<dbReference type="EMBL" id="JBBKXZ010000002">
    <property type="protein sequence ID" value="MFD3394358.1"/>
    <property type="molecule type" value="Genomic_DNA"/>
</dbReference>
<dbReference type="Gene3D" id="3.90.1560.10">
    <property type="entry name" value="ComB-like"/>
    <property type="match status" value="1"/>
</dbReference>
<accession>A0ABW6DEK3</accession>
<dbReference type="PANTHER" id="PTHR37311">
    <property type="entry name" value="2-PHOSPHOSULFOLACTATE PHOSPHATASE-RELATED"/>
    <property type="match status" value="1"/>
</dbReference>
<dbReference type="PANTHER" id="PTHR37311:SF1">
    <property type="entry name" value="2-PHOSPHOSULFOLACTATE PHOSPHATASE-RELATED"/>
    <property type="match status" value="1"/>
</dbReference>
<name>A0ABW6DEK3_9BACT</name>